<reference evidence="2 3" key="1">
    <citation type="submission" date="2020-01" db="EMBL/GenBank/DDBJ databases">
        <title>Genome sequencing of strain KACC 21265.</title>
        <authorList>
            <person name="Heo J."/>
            <person name="Kim S.-J."/>
            <person name="Kim J.-S."/>
            <person name="Hong S.-B."/>
            <person name="Kwon S.-W."/>
        </authorList>
    </citation>
    <scope>NUCLEOTIDE SEQUENCE [LARGE SCALE GENOMIC DNA]</scope>
    <source>
        <strain evidence="2 3">KACC 21265</strain>
    </source>
</reference>
<gene>
    <name evidence="2" type="ORF">GT347_04760</name>
</gene>
<sequence length="747" mass="81228">MSAGYYPAELRQFLQLFQEMLASTAALADAAAPQEPYRSLKVLFLIPCLAQELRMRDTALLQAEQPTQHCPRRGRAPTPPPSVQEVERLRTVLQALSCYLHIAIVELLPLTQQVLEELREWDVAAFVQEGRALLEPGGRLCGEPPRRRHQAQWMLMGCAIRAVMLRHAVPQGWTEPPDFGPADQSARGMPLPGDYRACMLQFERAAWLRGAVCCLVRYCTTVSMRHAFAWVQEAMATTEATAQDMCIHVCCLAGRARPARIWSRIAPVRGWLQSIVDQGPKPGQNIDATLLQALQVWCTGMADLLAWLKGHGPDGPVGHGLDGPLENMEAAPQPPAAARPGPAPRVMRAAMPAPPRPSVPASRSTRDMSPADALPLLQAAALEGPQAAVGALGDFLQGRRMRATMRGLPAPLATQLLQTLHALVQACETGTPQLGFMAIRELLDVGWHAADAAAGQALVEGVFRHLATGPHPQECPSAFRLFCLAGGLERLFQAIPAAHPETARAVLCVLERRLALQAVEDEQAVQRNGSPLSEDLPRAIRQRRLDDRGGGAGSPEDQREDSAPDLPAWLAGLAHAVAPFAGEPAVRSLVDRLAGLLDLAWAAAVRAVGASAAPANMRTAALHLLTAGGSAACRIDKKRRWVGIDARKLHTPLFLALLQHLQEQRLDSGGPAFSAIDMQLGKRQEDDGARAEDRKWHAVARWAASQSRHWCFQQQGATVLYAHRGERPREDWASWVPVEPVEPSRDG</sequence>
<name>A0A857J2S4_9BURK</name>
<accession>A0A857J2S4</accession>
<organism evidence="2 3">
    <name type="scientific">Xylophilus rhododendri</name>
    <dbReference type="NCBI Taxonomy" id="2697032"/>
    <lineage>
        <taxon>Bacteria</taxon>
        <taxon>Pseudomonadati</taxon>
        <taxon>Pseudomonadota</taxon>
        <taxon>Betaproteobacteria</taxon>
        <taxon>Burkholderiales</taxon>
        <taxon>Xylophilus</taxon>
    </lineage>
</organism>
<feature type="compositionally biased region" description="Pro residues" evidence="1">
    <location>
        <begin position="332"/>
        <end position="343"/>
    </location>
</feature>
<proteinExistence type="predicted"/>
<protein>
    <submittedName>
        <fullName evidence="2">Uncharacterized protein</fullName>
    </submittedName>
</protein>
<evidence type="ECO:0000313" key="2">
    <source>
        <dbReference type="EMBL" id="QHI97352.1"/>
    </source>
</evidence>
<dbReference type="AlphaFoldDB" id="A0A857J2S4"/>
<dbReference type="KEGG" id="xyk:GT347_04760"/>
<dbReference type="EMBL" id="CP047650">
    <property type="protein sequence ID" value="QHI97352.1"/>
    <property type="molecule type" value="Genomic_DNA"/>
</dbReference>
<evidence type="ECO:0000313" key="3">
    <source>
        <dbReference type="Proteomes" id="UP000464787"/>
    </source>
</evidence>
<evidence type="ECO:0000256" key="1">
    <source>
        <dbReference type="SAM" id="MobiDB-lite"/>
    </source>
</evidence>
<feature type="region of interest" description="Disordered" evidence="1">
    <location>
        <begin position="317"/>
        <end position="368"/>
    </location>
</feature>
<dbReference type="Proteomes" id="UP000464787">
    <property type="component" value="Chromosome"/>
</dbReference>
<dbReference type="RefSeq" id="WP_160550870.1">
    <property type="nucleotide sequence ID" value="NZ_CP047650.1"/>
</dbReference>
<keyword evidence="3" id="KW-1185">Reference proteome</keyword>